<comment type="caution">
    <text evidence="1">The sequence shown here is derived from an EMBL/GenBank/DDBJ whole genome shotgun (WGS) entry which is preliminary data.</text>
</comment>
<name>A0A5B7GVZ2_PORTR</name>
<accession>A0A5B7GVZ2</accession>
<protein>
    <submittedName>
        <fullName evidence="1">Zinc finger BED domain-containing protein 5</fullName>
    </submittedName>
</protein>
<dbReference type="Proteomes" id="UP000324222">
    <property type="component" value="Unassembled WGS sequence"/>
</dbReference>
<gene>
    <name evidence="1" type="primary">ZBED5</name>
    <name evidence="1" type="ORF">E2C01_055890</name>
</gene>
<dbReference type="OrthoDB" id="6144063at2759"/>
<evidence type="ECO:0000313" key="1">
    <source>
        <dbReference type="EMBL" id="MPC61813.1"/>
    </source>
</evidence>
<evidence type="ECO:0000313" key="2">
    <source>
        <dbReference type="Proteomes" id="UP000324222"/>
    </source>
</evidence>
<dbReference type="PANTHER" id="PTHR45913">
    <property type="entry name" value="EPM2A-INTERACTING PROTEIN 1"/>
    <property type="match status" value="1"/>
</dbReference>
<sequence length="171" mass="19869">MDKVRSFTMKLELWEEKVKDGNLSMFEHLSEALDKSENTGELDAVQLVQSHLASLRMELQSYFPELSEMESKLIRNPFIIHHLEYWQCVDCVPVGCFHWRELRVHNLWEWVVHQEREIHTLEGVHQFLGSLGYYSSSLGQHQPLPLPHMGVKCAVAAEVCQTPLTAAQLWE</sequence>
<reference evidence="1 2" key="1">
    <citation type="submission" date="2019-05" db="EMBL/GenBank/DDBJ databases">
        <title>Another draft genome of Portunus trituberculatus and its Hox gene families provides insights of decapod evolution.</title>
        <authorList>
            <person name="Jeong J.-H."/>
            <person name="Song I."/>
            <person name="Kim S."/>
            <person name="Choi T."/>
            <person name="Kim D."/>
            <person name="Ryu S."/>
            <person name="Kim W."/>
        </authorList>
    </citation>
    <scope>NUCLEOTIDE SEQUENCE [LARGE SCALE GENOMIC DNA]</scope>
    <source>
        <tissue evidence="1">Muscle</tissue>
    </source>
</reference>
<dbReference type="EMBL" id="VSRR010018967">
    <property type="protein sequence ID" value="MPC61813.1"/>
    <property type="molecule type" value="Genomic_DNA"/>
</dbReference>
<organism evidence="1 2">
    <name type="scientific">Portunus trituberculatus</name>
    <name type="common">Swimming crab</name>
    <name type="synonym">Neptunus trituberculatus</name>
    <dbReference type="NCBI Taxonomy" id="210409"/>
    <lineage>
        <taxon>Eukaryota</taxon>
        <taxon>Metazoa</taxon>
        <taxon>Ecdysozoa</taxon>
        <taxon>Arthropoda</taxon>
        <taxon>Crustacea</taxon>
        <taxon>Multicrustacea</taxon>
        <taxon>Malacostraca</taxon>
        <taxon>Eumalacostraca</taxon>
        <taxon>Eucarida</taxon>
        <taxon>Decapoda</taxon>
        <taxon>Pleocyemata</taxon>
        <taxon>Brachyura</taxon>
        <taxon>Eubrachyura</taxon>
        <taxon>Portunoidea</taxon>
        <taxon>Portunidae</taxon>
        <taxon>Portuninae</taxon>
        <taxon>Portunus</taxon>
    </lineage>
</organism>
<dbReference type="PANTHER" id="PTHR45913:SF19">
    <property type="entry name" value="LOW QUALITY PROTEIN: ZINC FINGER BED DOMAIN-CONTAINING PROTEIN 5-LIKE"/>
    <property type="match status" value="1"/>
</dbReference>
<proteinExistence type="predicted"/>
<keyword evidence="2" id="KW-1185">Reference proteome</keyword>
<dbReference type="AlphaFoldDB" id="A0A5B7GVZ2"/>